<evidence type="ECO:0008006" key="3">
    <source>
        <dbReference type="Google" id="ProtNLM"/>
    </source>
</evidence>
<dbReference type="Proteomes" id="UP001549366">
    <property type="component" value="Unassembled WGS sequence"/>
</dbReference>
<sequence>MPNFLETNQAPQLKLESRVSGLWLNGQYSFACRHLINELGRSLDVALKSVLRLDGCGISWLRSNFEHAPHTLKKREMTQEILTYHSSKRPFAGIPKKSLIGLKHFQRIIFVSKAYCMTIQIIFHIKC</sequence>
<organism evidence="1 2">
    <name type="scientific">Endozoicomonas lisbonensis</name>
    <dbReference type="NCBI Taxonomy" id="3120522"/>
    <lineage>
        <taxon>Bacteria</taxon>
        <taxon>Pseudomonadati</taxon>
        <taxon>Pseudomonadota</taxon>
        <taxon>Gammaproteobacteria</taxon>
        <taxon>Oceanospirillales</taxon>
        <taxon>Endozoicomonadaceae</taxon>
        <taxon>Endozoicomonas</taxon>
    </lineage>
</organism>
<keyword evidence="2" id="KW-1185">Reference proteome</keyword>
<accession>A0ABV2SDP5</accession>
<dbReference type="EMBL" id="JBEWTB010000002">
    <property type="protein sequence ID" value="MET4755880.1"/>
    <property type="molecule type" value="Genomic_DNA"/>
</dbReference>
<evidence type="ECO:0000313" key="1">
    <source>
        <dbReference type="EMBL" id="MET4755880.1"/>
    </source>
</evidence>
<comment type="caution">
    <text evidence="1">The sequence shown here is derived from an EMBL/GenBank/DDBJ whole genome shotgun (WGS) entry which is preliminary data.</text>
</comment>
<reference evidence="1 2" key="1">
    <citation type="submission" date="2024-06" db="EMBL/GenBank/DDBJ databases">
        <title>Genomic Encyclopedia of Type Strains, Phase V (KMG-V): Genome sequencing to study the core and pangenomes of soil and plant-associated prokaryotes.</title>
        <authorList>
            <person name="Whitman W."/>
        </authorList>
    </citation>
    <scope>NUCLEOTIDE SEQUENCE [LARGE SCALE GENOMIC DNA]</scope>
    <source>
        <strain evidence="1 2">NE40</strain>
    </source>
</reference>
<evidence type="ECO:0000313" key="2">
    <source>
        <dbReference type="Proteomes" id="UP001549366"/>
    </source>
</evidence>
<name>A0ABV2SDP5_9GAMM</name>
<protein>
    <recommendedName>
        <fullName evidence="3">Transposase DDE domain-containing protein</fullName>
    </recommendedName>
</protein>
<gene>
    <name evidence="1" type="ORF">V5J35_001072</name>
</gene>
<proteinExistence type="predicted"/>